<evidence type="ECO:0000313" key="2">
    <source>
        <dbReference type="Proteomes" id="UP000645390"/>
    </source>
</evidence>
<organism evidence="1 2">
    <name type="scientific">Pedobacter mendelii</name>
    <dbReference type="NCBI Taxonomy" id="1908240"/>
    <lineage>
        <taxon>Bacteria</taxon>
        <taxon>Pseudomonadati</taxon>
        <taxon>Bacteroidota</taxon>
        <taxon>Sphingobacteriia</taxon>
        <taxon>Sphingobacteriales</taxon>
        <taxon>Sphingobacteriaceae</taxon>
        <taxon>Pedobacter</taxon>
    </lineage>
</organism>
<keyword evidence="2" id="KW-1185">Reference proteome</keyword>
<dbReference type="Pfam" id="PF04336">
    <property type="entry name" value="ACP_PD"/>
    <property type="match status" value="1"/>
</dbReference>
<name>A0ABQ2BPH9_9SPHI</name>
<reference evidence="2" key="1">
    <citation type="journal article" date="2019" name="Int. J. Syst. Evol. Microbiol.">
        <title>The Global Catalogue of Microorganisms (GCM) 10K type strain sequencing project: providing services to taxonomists for standard genome sequencing and annotation.</title>
        <authorList>
            <consortium name="The Broad Institute Genomics Platform"/>
            <consortium name="The Broad Institute Genome Sequencing Center for Infectious Disease"/>
            <person name="Wu L."/>
            <person name="Ma J."/>
        </authorList>
    </citation>
    <scope>NUCLEOTIDE SEQUENCE [LARGE SCALE GENOMIC DNA]</scope>
    <source>
        <strain evidence="2">CCM 8939</strain>
    </source>
</reference>
<dbReference type="RefSeq" id="WP_379072860.1">
    <property type="nucleotide sequence ID" value="NZ_JBHUNI010000001.1"/>
</dbReference>
<dbReference type="InterPro" id="IPR007431">
    <property type="entry name" value="ACP_PD"/>
</dbReference>
<gene>
    <name evidence="1" type="ORF">GCM10008119_36530</name>
</gene>
<protein>
    <submittedName>
        <fullName evidence="1">Uncharacterized protein</fullName>
    </submittedName>
</protein>
<comment type="caution">
    <text evidence="1">The sequence shown here is derived from an EMBL/GenBank/DDBJ whole genome shotgun (WGS) entry which is preliminary data.</text>
</comment>
<evidence type="ECO:0000313" key="1">
    <source>
        <dbReference type="EMBL" id="GGI29217.1"/>
    </source>
</evidence>
<dbReference type="EMBL" id="BMDJ01000015">
    <property type="protein sequence ID" value="GGI29217.1"/>
    <property type="molecule type" value="Genomic_DNA"/>
</dbReference>
<accession>A0ABQ2BPH9</accession>
<dbReference type="Proteomes" id="UP000645390">
    <property type="component" value="Unassembled WGS sequence"/>
</dbReference>
<proteinExistence type="predicted"/>
<sequence length="248" mass="29406">MNCYIVVKIFFQTEIRSYKNYIYDMNFLSHFYFDRFNNNSNVVMGVVLPDLVKNASKAANLYPQKNEFLFIGNIDEESLLKGWKRHLAVDLVFHSSQFFLEKTAVLKKLIIPVVENTPIRPSFLAHIGLELLLDHLLIEHNLIHVNHFYDKLSEVNKSSLRDFLEHCKLKNQEAFFKFLDQFISSKYLLSYQKLENISYALNRICMRLWPETLSEKQINEITFQLSIFKEILQKDFMEIFDSIESKLV</sequence>